<protein>
    <submittedName>
        <fullName evidence="1">Uncharacterized protein</fullName>
    </submittedName>
</protein>
<reference evidence="1" key="1">
    <citation type="journal article" date="2015" name="Nature">
        <title>Complex archaea that bridge the gap between prokaryotes and eukaryotes.</title>
        <authorList>
            <person name="Spang A."/>
            <person name="Saw J.H."/>
            <person name="Jorgensen S.L."/>
            <person name="Zaremba-Niedzwiedzka K."/>
            <person name="Martijn J."/>
            <person name="Lind A.E."/>
            <person name="van Eijk R."/>
            <person name="Schleper C."/>
            <person name="Guy L."/>
            <person name="Ettema T.J."/>
        </authorList>
    </citation>
    <scope>NUCLEOTIDE SEQUENCE</scope>
</reference>
<gene>
    <name evidence="1" type="ORF">LCGC14_1599000</name>
</gene>
<sequence>MTNERIHFRLIHMECCGQLLCWVNPRFPTHCPECGRTVYPQVKGWVTMEDTNAHIRYSMPSPGERPLIKELKGLGIKRQAN</sequence>
<organism evidence="1">
    <name type="scientific">marine sediment metagenome</name>
    <dbReference type="NCBI Taxonomy" id="412755"/>
    <lineage>
        <taxon>unclassified sequences</taxon>
        <taxon>metagenomes</taxon>
        <taxon>ecological metagenomes</taxon>
    </lineage>
</organism>
<evidence type="ECO:0000313" key="1">
    <source>
        <dbReference type="EMBL" id="KKM25041.1"/>
    </source>
</evidence>
<dbReference type="EMBL" id="LAZR01012800">
    <property type="protein sequence ID" value="KKM25041.1"/>
    <property type="molecule type" value="Genomic_DNA"/>
</dbReference>
<proteinExistence type="predicted"/>
<dbReference type="AlphaFoldDB" id="A0A0F9IBQ9"/>
<name>A0A0F9IBQ9_9ZZZZ</name>
<accession>A0A0F9IBQ9</accession>
<comment type="caution">
    <text evidence="1">The sequence shown here is derived from an EMBL/GenBank/DDBJ whole genome shotgun (WGS) entry which is preliminary data.</text>
</comment>